<dbReference type="Pfam" id="PF04932">
    <property type="entry name" value="Wzy_C"/>
    <property type="match status" value="1"/>
</dbReference>
<dbReference type="Proteomes" id="UP000618986">
    <property type="component" value="Unassembled WGS sequence"/>
</dbReference>
<dbReference type="PANTHER" id="PTHR37422">
    <property type="entry name" value="TEICHURONIC ACID BIOSYNTHESIS PROTEIN TUAE"/>
    <property type="match status" value="1"/>
</dbReference>
<comment type="subcellular location">
    <subcellularLocation>
        <location evidence="1">Membrane</location>
        <topology evidence="1">Multi-pass membrane protein</topology>
    </subcellularLocation>
</comment>
<evidence type="ECO:0000256" key="5">
    <source>
        <dbReference type="SAM" id="Phobius"/>
    </source>
</evidence>
<feature type="transmembrane region" description="Helical" evidence="5">
    <location>
        <begin position="335"/>
        <end position="356"/>
    </location>
</feature>
<keyword evidence="8" id="KW-1185">Reference proteome</keyword>
<keyword evidence="2 5" id="KW-0812">Transmembrane</keyword>
<feature type="domain" description="O-antigen ligase-related" evidence="6">
    <location>
        <begin position="193"/>
        <end position="342"/>
    </location>
</feature>
<evidence type="ECO:0000313" key="7">
    <source>
        <dbReference type="EMBL" id="MBB5112908.1"/>
    </source>
</evidence>
<dbReference type="InterPro" id="IPR007016">
    <property type="entry name" value="O-antigen_ligase-rel_domated"/>
</dbReference>
<reference evidence="7 8" key="1">
    <citation type="submission" date="2020-08" db="EMBL/GenBank/DDBJ databases">
        <title>Sequencing the genomes of 1000 actinobacteria strains.</title>
        <authorList>
            <person name="Klenk H.-P."/>
        </authorList>
    </citation>
    <scope>NUCLEOTIDE SEQUENCE [LARGE SCALE GENOMIC DNA]</scope>
    <source>
        <strain evidence="7 8">DSM 43036</strain>
    </source>
</reference>
<sequence length="448" mass="47545">MPPLLLLFPVLAALGRYATVDLSPRMFPNVYVAVCAVTVLPASLSLFRGSRWRGALPTAFVALVVAWVVWAPATLVWAPDVAFGIDRISLVSGALISGVCVLGLVSRMPSGLRLLRLGWTGAFVVTAGIALWELSTGRHLDAAPGAIRSAYVVTSTFYNPNSYSGFLLSCLPFLTWNGIAARSWAGRYLHLVLVALCLMLIVATQSRTGVIGAMAALPVIGVWVVRAAWLRRRPILLPTLFLGLPIAVALAFLSTTTPAQQILTQLQAQFVSDGISESDQARLNLTMLGWRMFLDSGLLGQGAGSFGIVSNYWTGIETFGLTNAHNGVIEVAAEYGLPVLVPLLAVVCVLAFWAVFGPFPASSRAEALDLRMATGLGLAAVVASNLVASSVLMTPSWWLLLGQMTAQAWLLPQIWSEAAGRTGVRDPGAHRTGQASRHLWAGSSAGGT</sequence>
<evidence type="ECO:0000259" key="6">
    <source>
        <dbReference type="Pfam" id="PF04932"/>
    </source>
</evidence>
<name>A0ABR6MBZ7_MICEC</name>
<feature type="transmembrane region" description="Helical" evidence="5">
    <location>
        <begin position="28"/>
        <end position="47"/>
    </location>
</feature>
<protein>
    <submittedName>
        <fullName evidence="7">Teichuronic acid biosynthesis protein TuaE</fullName>
    </submittedName>
</protein>
<evidence type="ECO:0000256" key="4">
    <source>
        <dbReference type="ARBA" id="ARBA00023136"/>
    </source>
</evidence>
<organism evidence="7 8">
    <name type="scientific">Micromonospora echinospora</name>
    <name type="common">Micromonospora purpurea</name>
    <dbReference type="NCBI Taxonomy" id="1877"/>
    <lineage>
        <taxon>Bacteria</taxon>
        <taxon>Bacillati</taxon>
        <taxon>Actinomycetota</taxon>
        <taxon>Actinomycetes</taxon>
        <taxon>Micromonosporales</taxon>
        <taxon>Micromonosporaceae</taxon>
        <taxon>Micromonospora</taxon>
    </lineage>
</organism>
<evidence type="ECO:0000256" key="3">
    <source>
        <dbReference type="ARBA" id="ARBA00022989"/>
    </source>
</evidence>
<feature type="transmembrane region" description="Helical" evidence="5">
    <location>
        <begin position="235"/>
        <end position="253"/>
    </location>
</feature>
<gene>
    <name evidence="7" type="ORF">FHU28_002747</name>
</gene>
<feature type="transmembrane region" description="Helical" evidence="5">
    <location>
        <begin position="59"/>
        <end position="78"/>
    </location>
</feature>
<evidence type="ECO:0000256" key="2">
    <source>
        <dbReference type="ARBA" id="ARBA00022692"/>
    </source>
</evidence>
<keyword evidence="4 5" id="KW-0472">Membrane</keyword>
<dbReference type="RefSeq" id="WP_184684251.1">
    <property type="nucleotide sequence ID" value="NZ_JACHJC010000001.1"/>
</dbReference>
<accession>A0ABR6MBZ7</accession>
<feature type="transmembrane region" description="Helical" evidence="5">
    <location>
        <begin position="84"/>
        <end position="105"/>
    </location>
</feature>
<keyword evidence="3 5" id="KW-1133">Transmembrane helix</keyword>
<dbReference type="InterPro" id="IPR051533">
    <property type="entry name" value="WaaL-like"/>
</dbReference>
<feature type="transmembrane region" description="Helical" evidence="5">
    <location>
        <begin position="117"/>
        <end position="135"/>
    </location>
</feature>
<evidence type="ECO:0000256" key="1">
    <source>
        <dbReference type="ARBA" id="ARBA00004141"/>
    </source>
</evidence>
<proteinExistence type="predicted"/>
<feature type="transmembrane region" description="Helical" evidence="5">
    <location>
        <begin position="188"/>
        <end position="204"/>
    </location>
</feature>
<dbReference type="EMBL" id="JACHJC010000001">
    <property type="protein sequence ID" value="MBB5112908.1"/>
    <property type="molecule type" value="Genomic_DNA"/>
</dbReference>
<dbReference type="GeneID" id="300293322"/>
<evidence type="ECO:0000313" key="8">
    <source>
        <dbReference type="Proteomes" id="UP000618986"/>
    </source>
</evidence>
<feature type="transmembrane region" description="Helical" evidence="5">
    <location>
        <begin position="376"/>
        <end position="400"/>
    </location>
</feature>
<feature type="transmembrane region" description="Helical" evidence="5">
    <location>
        <begin position="210"/>
        <end position="228"/>
    </location>
</feature>
<dbReference type="PANTHER" id="PTHR37422:SF23">
    <property type="entry name" value="TEICHURONIC ACID BIOSYNTHESIS PROTEIN TUAE"/>
    <property type="match status" value="1"/>
</dbReference>
<comment type="caution">
    <text evidence="7">The sequence shown here is derived from an EMBL/GenBank/DDBJ whole genome shotgun (WGS) entry which is preliminary data.</text>
</comment>